<dbReference type="SUPFAM" id="SSF88713">
    <property type="entry name" value="Glycoside hydrolase/deacetylase"/>
    <property type="match status" value="1"/>
</dbReference>
<dbReference type="GO" id="GO:0003824">
    <property type="term" value="F:catalytic activity"/>
    <property type="evidence" value="ECO:0007669"/>
    <property type="project" value="InterPro"/>
</dbReference>
<keyword evidence="6" id="KW-1185">Reference proteome</keyword>
<dbReference type="RefSeq" id="WP_072896488.1">
    <property type="nucleotide sequence ID" value="NZ_FQWZ01000003.1"/>
</dbReference>
<gene>
    <name evidence="5" type="ORF">SAMN04488068_1722</name>
</gene>
<evidence type="ECO:0000256" key="3">
    <source>
        <dbReference type="RuleBase" id="RU361196"/>
    </source>
</evidence>
<protein>
    <submittedName>
        <fullName evidence="5">Alpha-amylase/alpha-mannosidase, GH57 family</fullName>
    </submittedName>
</protein>
<dbReference type="PANTHER" id="PTHR36306">
    <property type="entry name" value="ALPHA-AMYLASE-RELATED-RELATED"/>
    <property type="match status" value="1"/>
</dbReference>
<evidence type="ECO:0000256" key="2">
    <source>
        <dbReference type="ARBA" id="ARBA00023277"/>
    </source>
</evidence>
<evidence type="ECO:0000313" key="5">
    <source>
        <dbReference type="EMBL" id="SHG86389.1"/>
    </source>
</evidence>
<dbReference type="AlphaFoldDB" id="A0A1M5NB20"/>
<dbReference type="InterPro" id="IPR027291">
    <property type="entry name" value="Glyco_hydro_38_N_sf"/>
</dbReference>
<dbReference type="GO" id="GO:0005975">
    <property type="term" value="P:carbohydrate metabolic process"/>
    <property type="evidence" value="ECO:0007669"/>
    <property type="project" value="InterPro"/>
</dbReference>
<dbReference type="InterPro" id="IPR052046">
    <property type="entry name" value="GH57_Enzymes"/>
</dbReference>
<evidence type="ECO:0000259" key="4">
    <source>
        <dbReference type="Pfam" id="PF03065"/>
    </source>
</evidence>
<dbReference type="Proteomes" id="UP000199758">
    <property type="component" value="Unassembled WGS sequence"/>
</dbReference>
<evidence type="ECO:0000313" key="6">
    <source>
        <dbReference type="Proteomes" id="UP000199758"/>
    </source>
</evidence>
<sequence>MSDQRLRVVVGWHMHQPEYRDPADGVSSLPWTYLHAIKDYADMAAHLEHEPDARAVVNFAPLLLEQIEDRAATIAAHLASGAPLCEPVLEALVAERYPTDAAARLALIDAGLRSHPQRLIARYPAYQALAEIAARTRDEPAFAEYLSDAYIADLLTWLHIAWMGETIRRHDGFVQALEAQGRAFSLDQRRQLLALIGEITASIIPRYRALAETGRVELTVTPYGHPIVPLLLDLRSAKEAMPDAPLPDAAGYPGGEARARWHFERGLAVFERCFGFRPVGCWCSEGSISEATLDLLPDFGFAWTASGGNVLAHSARDAGVQAPASRPIQFGRRSLACWFRDDELSDAVGFQYQTWHADDAVDDLVRRLEQRADQQGTDGVVLIYLDGENAWEFYPMNAYWMLSTLYRRLAHHPRLRLTTVRDALAEGVPHAPLPRLTAGSWVYGTFSTWIGSVDKNRGWDLLVMAKQAYDSVIGSGDFSERQRAAIDRQLAVCEGSDWFWWLGDYNPGRAVSDFESLYRLHLRRLFEMLGVAPPPVLAAVLSHGHGDPAAGGTMRAASE</sequence>
<comment type="similarity">
    <text evidence="1 3">Belongs to the glycosyl hydrolase 57 family.</text>
</comment>
<accession>A0A1M5NB20</accession>
<feature type="domain" description="Glycoside hydrolase family 57 N-terminal" evidence="4">
    <location>
        <begin position="10"/>
        <end position="425"/>
    </location>
</feature>
<reference evidence="5 6" key="1">
    <citation type="submission" date="2016-11" db="EMBL/GenBank/DDBJ databases">
        <authorList>
            <person name="Jaros S."/>
            <person name="Januszkiewicz K."/>
            <person name="Wedrychowicz H."/>
        </authorList>
    </citation>
    <scope>NUCLEOTIDE SEQUENCE [LARGE SCALE GENOMIC DNA]</scope>
    <source>
        <strain evidence="5 6">CGMCC 1.7049</strain>
    </source>
</reference>
<dbReference type="InterPro" id="IPR011330">
    <property type="entry name" value="Glyco_hydro/deAcase_b/a-brl"/>
</dbReference>
<dbReference type="Gene3D" id="3.20.110.10">
    <property type="entry name" value="Glycoside hydrolase 38, N terminal domain"/>
    <property type="match status" value="1"/>
</dbReference>
<dbReference type="STRING" id="490188.SAMN04488068_1722"/>
<dbReference type="OrthoDB" id="9759321at2"/>
<dbReference type="InterPro" id="IPR004300">
    <property type="entry name" value="Glyco_hydro_57_N"/>
</dbReference>
<evidence type="ECO:0000256" key="1">
    <source>
        <dbReference type="ARBA" id="ARBA00006821"/>
    </source>
</evidence>
<dbReference type="Pfam" id="PF03065">
    <property type="entry name" value="Glyco_hydro_57"/>
    <property type="match status" value="1"/>
</dbReference>
<dbReference type="CDD" id="cd10796">
    <property type="entry name" value="GH57N_APU"/>
    <property type="match status" value="1"/>
</dbReference>
<keyword evidence="2 3" id="KW-0119">Carbohydrate metabolism</keyword>
<dbReference type="PANTHER" id="PTHR36306:SF1">
    <property type="entry name" value="ALPHA-AMYLASE-RELATED"/>
    <property type="match status" value="1"/>
</dbReference>
<dbReference type="EMBL" id="FQWZ01000003">
    <property type="protein sequence ID" value="SHG86389.1"/>
    <property type="molecule type" value="Genomic_DNA"/>
</dbReference>
<proteinExistence type="inferred from homology"/>
<name>A0A1M5NB20_9GAMM</name>
<organism evidence="5 6">
    <name type="scientific">Hydrocarboniphaga daqingensis</name>
    <dbReference type="NCBI Taxonomy" id="490188"/>
    <lineage>
        <taxon>Bacteria</taxon>
        <taxon>Pseudomonadati</taxon>
        <taxon>Pseudomonadota</taxon>
        <taxon>Gammaproteobacteria</taxon>
        <taxon>Nevskiales</taxon>
        <taxon>Nevskiaceae</taxon>
        <taxon>Hydrocarboniphaga</taxon>
    </lineage>
</organism>